<evidence type="ECO:0000256" key="5">
    <source>
        <dbReference type="ARBA" id="ARBA00020295"/>
    </source>
</evidence>
<dbReference type="GO" id="GO:0005737">
    <property type="term" value="C:cytoplasm"/>
    <property type="evidence" value="ECO:0007669"/>
    <property type="project" value="UniProtKB-SubCell"/>
</dbReference>
<comment type="catalytic activity">
    <reaction evidence="1">
        <text>Transfers a segment of a (1-&gt;4)-alpha-D-glucan to a new position in an acceptor, which may be glucose or a (1-&gt;4)-alpha-D-glucan.</text>
        <dbReference type="EC" id="2.4.1.25"/>
    </reaction>
</comment>
<evidence type="ECO:0000256" key="1">
    <source>
        <dbReference type="ARBA" id="ARBA00000439"/>
    </source>
</evidence>
<evidence type="ECO:0000256" key="3">
    <source>
        <dbReference type="ARBA" id="ARBA00005684"/>
    </source>
</evidence>
<proteinExistence type="inferred from homology"/>
<dbReference type="InterPro" id="IPR013784">
    <property type="entry name" value="Carb-bd-like_fold"/>
</dbReference>
<dbReference type="RefSeq" id="WP_279299012.1">
    <property type="nucleotide sequence ID" value="NZ_JAOTIF010000021.1"/>
</dbReference>
<comment type="caution">
    <text evidence="13">The sequence shown here is derived from an EMBL/GenBank/DDBJ whole genome shotgun (WGS) entry which is preliminary data.</text>
</comment>
<evidence type="ECO:0000256" key="2">
    <source>
        <dbReference type="ARBA" id="ARBA00004496"/>
    </source>
</evidence>
<accession>A0A9X2XY60</accession>
<evidence type="ECO:0000256" key="8">
    <source>
        <dbReference type="ARBA" id="ARBA00022679"/>
    </source>
</evidence>
<gene>
    <name evidence="13" type="ORF">OCK74_20815</name>
</gene>
<keyword evidence="14" id="KW-1185">Reference proteome</keyword>
<reference evidence="13" key="1">
    <citation type="submission" date="2022-09" db="EMBL/GenBank/DDBJ databases">
        <authorList>
            <person name="Yuan C."/>
            <person name="Ke Z."/>
        </authorList>
    </citation>
    <scope>NUCLEOTIDE SEQUENCE</scope>
    <source>
        <strain evidence="13">LB-8</strain>
    </source>
</reference>
<evidence type="ECO:0000256" key="10">
    <source>
        <dbReference type="ARBA" id="ARBA00031423"/>
    </source>
</evidence>
<dbReference type="InterPro" id="IPR003385">
    <property type="entry name" value="Glyco_hydro_77"/>
</dbReference>
<dbReference type="AlphaFoldDB" id="A0A9X2XY60"/>
<evidence type="ECO:0000256" key="7">
    <source>
        <dbReference type="ARBA" id="ARBA00022676"/>
    </source>
</evidence>
<dbReference type="Gene3D" id="3.20.20.80">
    <property type="entry name" value="Glycosidases"/>
    <property type="match status" value="2"/>
</dbReference>
<feature type="domain" description="CBM20" evidence="12">
    <location>
        <begin position="125"/>
        <end position="239"/>
    </location>
</feature>
<evidence type="ECO:0000313" key="13">
    <source>
        <dbReference type="EMBL" id="MCU7551576.1"/>
    </source>
</evidence>
<sequence>MKINFLIRFSTKFGQNLSITGNIPALGLNKLENALPMSYLNENYWQATIELKSGGQESIQYRYIFQTETGENILEGEQERILFLDKNSKIITVIDTWVYAGSYELVFHTSPYQKIFFKEFKGLSKETSGEYTHLFKVKAPLLSENECVCLLGSSQSFGNWQTERPVLLERKDKWWQVGLDFSSDQTPVSYKYGIFNIKDKKFVRWEDGGNRILNLNHPADQPVVLHDGFVRLPANTWKGAGVAIPVFSLRSQNSGGIGEFSDLKLLADWAADTGLKLIQVLPVNDTTATFTPKDSYPYSAISAFALNPVYINLQQVAGNQYAAALKAYANQLQNLNSLSEVDYEAVIELKLKVLRELFDIQTNDFTKEKEYQMFFEDNKHWLQPYAAFCVFRDQFGTSEFQKWKHSGTFNKNEVEKLSTKSSEYSNKIDFWFFVQYHLHLQLKDAVAYAHSKGIAIKGDIPIGIYRYGCDAWTAPELYNMEWQAGAPPDDFAVKGQNWGFPTYNWHRMQEDGFKWWHQRFHQMSNYFDAFRIDHILGFFRIWSIPIHAVEGILGRFVPVLPIHVSEFSNRGIDFNYNRFFKPFINQNVLKQIFGDKADYVAKEFLEQQSDGSFALKDDFNTQQKVESYFAGKEKSEYNRQLREGLFDLISNVLLFEQEGSNGQEFHFRISIMDTPSYMYLDDHVKYHIYELYVDYFYQRQDEFWKQEALRKLPALKEATNMLICGEDLGMVPHSVPEVMKDLGILSLEIQRMPKNPRTEFFHPKDAPYLSVVTPSTHDMSTIRGWWEESPEKTQRFFNIILGEHGQAPLKCEPWINRKIVLQHLNSPAMWSIFQLQDLLSNNETLLRPNPHEERINNPADPNHYWNYRMHLTLEQLLKEKEFNHDLRSYLENCGRASNKTNEVENRITA</sequence>
<dbReference type="PANTHER" id="PTHR32518:SF3">
    <property type="entry name" value="4-ALPHA-GLUCANOTRANSFERASE"/>
    <property type="match status" value="1"/>
</dbReference>
<dbReference type="InterPro" id="IPR013783">
    <property type="entry name" value="Ig-like_fold"/>
</dbReference>
<dbReference type="CDD" id="cd05467">
    <property type="entry name" value="CBM20"/>
    <property type="match status" value="1"/>
</dbReference>
<protein>
    <recommendedName>
        <fullName evidence="5">4-alpha-glucanotransferase</fullName>
        <ecNumber evidence="4">2.4.1.25</ecNumber>
    </recommendedName>
    <alternativeName>
        <fullName evidence="10">Amylomaltase</fullName>
    </alternativeName>
    <alternativeName>
        <fullName evidence="11">Disproportionating enzyme</fullName>
    </alternativeName>
</protein>
<dbReference type="InterPro" id="IPR002044">
    <property type="entry name" value="CBM20"/>
</dbReference>
<keyword evidence="8 13" id="KW-0808">Transferase</keyword>
<dbReference type="PROSITE" id="PS51166">
    <property type="entry name" value="CBM20"/>
    <property type="match status" value="2"/>
</dbReference>
<comment type="similarity">
    <text evidence="3">Belongs to the disproportionating enzyme family.</text>
</comment>
<dbReference type="GO" id="GO:2001070">
    <property type="term" value="F:starch binding"/>
    <property type="evidence" value="ECO:0007669"/>
    <property type="project" value="InterPro"/>
</dbReference>
<evidence type="ECO:0000256" key="6">
    <source>
        <dbReference type="ARBA" id="ARBA00022490"/>
    </source>
</evidence>
<name>A0A9X2XY60_9BACT</name>
<comment type="subcellular location">
    <subcellularLocation>
        <location evidence="2">Cytoplasm</location>
    </subcellularLocation>
</comment>
<evidence type="ECO:0000313" key="14">
    <source>
        <dbReference type="Proteomes" id="UP001155483"/>
    </source>
</evidence>
<reference evidence="13" key="2">
    <citation type="submission" date="2023-04" db="EMBL/GenBank/DDBJ databases">
        <title>Paracnuella aquatica gen. nov., sp. nov., a member of the family Chitinophagaceae isolated from a hot spring.</title>
        <authorList>
            <person name="Wang C."/>
        </authorList>
    </citation>
    <scope>NUCLEOTIDE SEQUENCE</scope>
    <source>
        <strain evidence="13">LB-8</strain>
    </source>
</reference>
<dbReference type="InterPro" id="IPR017853">
    <property type="entry name" value="GH"/>
</dbReference>
<evidence type="ECO:0000259" key="12">
    <source>
        <dbReference type="PROSITE" id="PS51166"/>
    </source>
</evidence>
<dbReference type="Gene3D" id="2.60.40.10">
    <property type="entry name" value="Immunoglobulins"/>
    <property type="match status" value="2"/>
</dbReference>
<dbReference type="EMBL" id="JAOTIF010000021">
    <property type="protein sequence ID" value="MCU7551576.1"/>
    <property type="molecule type" value="Genomic_DNA"/>
</dbReference>
<organism evidence="13 14">
    <name type="scientific">Paraflavisolibacter caeni</name>
    <dbReference type="NCBI Taxonomy" id="2982496"/>
    <lineage>
        <taxon>Bacteria</taxon>
        <taxon>Pseudomonadati</taxon>
        <taxon>Bacteroidota</taxon>
        <taxon>Chitinophagia</taxon>
        <taxon>Chitinophagales</taxon>
        <taxon>Chitinophagaceae</taxon>
        <taxon>Paraflavisolibacter</taxon>
    </lineage>
</organism>
<dbReference type="SUPFAM" id="SSF51445">
    <property type="entry name" value="(Trans)glycosidases"/>
    <property type="match status" value="1"/>
</dbReference>
<dbReference type="Proteomes" id="UP001155483">
    <property type="component" value="Unassembled WGS sequence"/>
</dbReference>
<dbReference type="GO" id="GO:0004134">
    <property type="term" value="F:4-alpha-glucanotransferase activity"/>
    <property type="evidence" value="ECO:0007669"/>
    <property type="project" value="UniProtKB-EC"/>
</dbReference>
<dbReference type="SUPFAM" id="SSF49452">
    <property type="entry name" value="Starch-binding domain-like"/>
    <property type="match status" value="2"/>
</dbReference>
<dbReference type="Pfam" id="PF02446">
    <property type="entry name" value="Glyco_hydro_77"/>
    <property type="match status" value="1"/>
</dbReference>
<dbReference type="GO" id="GO:0005975">
    <property type="term" value="P:carbohydrate metabolic process"/>
    <property type="evidence" value="ECO:0007669"/>
    <property type="project" value="InterPro"/>
</dbReference>
<evidence type="ECO:0000256" key="11">
    <source>
        <dbReference type="ARBA" id="ARBA00031501"/>
    </source>
</evidence>
<feature type="domain" description="CBM20" evidence="12">
    <location>
        <begin position="1"/>
        <end position="99"/>
    </location>
</feature>
<keyword evidence="7 13" id="KW-0328">Glycosyltransferase</keyword>
<keyword evidence="9" id="KW-0119">Carbohydrate metabolism</keyword>
<dbReference type="Pfam" id="PF00686">
    <property type="entry name" value="CBM_20"/>
    <property type="match status" value="2"/>
</dbReference>
<dbReference type="SMART" id="SM01065">
    <property type="entry name" value="CBM_2"/>
    <property type="match status" value="2"/>
</dbReference>
<evidence type="ECO:0000256" key="4">
    <source>
        <dbReference type="ARBA" id="ARBA00012560"/>
    </source>
</evidence>
<evidence type="ECO:0000256" key="9">
    <source>
        <dbReference type="ARBA" id="ARBA00023277"/>
    </source>
</evidence>
<dbReference type="EC" id="2.4.1.25" evidence="4"/>
<dbReference type="PANTHER" id="PTHR32518">
    <property type="match status" value="1"/>
</dbReference>
<keyword evidence="6" id="KW-0963">Cytoplasm</keyword>